<organism evidence="1 2">
    <name type="scientific">Polyporus arcularius HHB13444</name>
    <dbReference type="NCBI Taxonomy" id="1314778"/>
    <lineage>
        <taxon>Eukaryota</taxon>
        <taxon>Fungi</taxon>
        <taxon>Dikarya</taxon>
        <taxon>Basidiomycota</taxon>
        <taxon>Agaricomycotina</taxon>
        <taxon>Agaricomycetes</taxon>
        <taxon>Polyporales</taxon>
        <taxon>Polyporaceae</taxon>
        <taxon>Polyporus</taxon>
    </lineage>
</organism>
<name>A0A5C3PBT8_9APHY</name>
<dbReference type="InParanoid" id="A0A5C3PBT8"/>
<reference evidence="1 2" key="1">
    <citation type="journal article" date="2019" name="Nat. Ecol. Evol.">
        <title>Megaphylogeny resolves global patterns of mushroom evolution.</title>
        <authorList>
            <person name="Varga T."/>
            <person name="Krizsan K."/>
            <person name="Foldi C."/>
            <person name="Dima B."/>
            <person name="Sanchez-Garcia M."/>
            <person name="Sanchez-Ramirez S."/>
            <person name="Szollosi G.J."/>
            <person name="Szarkandi J.G."/>
            <person name="Papp V."/>
            <person name="Albert L."/>
            <person name="Andreopoulos W."/>
            <person name="Angelini C."/>
            <person name="Antonin V."/>
            <person name="Barry K.W."/>
            <person name="Bougher N.L."/>
            <person name="Buchanan P."/>
            <person name="Buyck B."/>
            <person name="Bense V."/>
            <person name="Catcheside P."/>
            <person name="Chovatia M."/>
            <person name="Cooper J."/>
            <person name="Damon W."/>
            <person name="Desjardin D."/>
            <person name="Finy P."/>
            <person name="Geml J."/>
            <person name="Haridas S."/>
            <person name="Hughes K."/>
            <person name="Justo A."/>
            <person name="Karasinski D."/>
            <person name="Kautmanova I."/>
            <person name="Kiss B."/>
            <person name="Kocsube S."/>
            <person name="Kotiranta H."/>
            <person name="LaButti K.M."/>
            <person name="Lechner B.E."/>
            <person name="Liimatainen K."/>
            <person name="Lipzen A."/>
            <person name="Lukacs Z."/>
            <person name="Mihaltcheva S."/>
            <person name="Morgado L.N."/>
            <person name="Niskanen T."/>
            <person name="Noordeloos M.E."/>
            <person name="Ohm R.A."/>
            <person name="Ortiz-Santana B."/>
            <person name="Ovrebo C."/>
            <person name="Racz N."/>
            <person name="Riley R."/>
            <person name="Savchenko A."/>
            <person name="Shiryaev A."/>
            <person name="Soop K."/>
            <person name="Spirin V."/>
            <person name="Szebenyi C."/>
            <person name="Tomsovsky M."/>
            <person name="Tulloss R.E."/>
            <person name="Uehling J."/>
            <person name="Grigoriev I.V."/>
            <person name="Vagvolgyi C."/>
            <person name="Papp T."/>
            <person name="Martin F.M."/>
            <person name="Miettinen O."/>
            <person name="Hibbett D.S."/>
            <person name="Nagy L.G."/>
        </authorList>
    </citation>
    <scope>NUCLEOTIDE SEQUENCE [LARGE SCALE GENOMIC DNA]</scope>
    <source>
        <strain evidence="1 2">HHB13444</strain>
    </source>
</reference>
<dbReference type="Proteomes" id="UP000308197">
    <property type="component" value="Unassembled WGS sequence"/>
</dbReference>
<dbReference type="InterPro" id="IPR043519">
    <property type="entry name" value="NT_sf"/>
</dbReference>
<dbReference type="Gene3D" id="3.30.460.40">
    <property type="match status" value="1"/>
</dbReference>
<evidence type="ECO:0000313" key="2">
    <source>
        <dbReference type="Proteomes" id="UP000308197"/>
    </source>
</evidence>
<keyword evidence="2" id="KW-1185">Reference proteome</keyword>
<accession>A0A5C3PBT8</accession>
<gene>
    <name evidence="1" type="ORF">K466DRAFT_663520</name>
</gene>
<dbReference type="SUPFAM" id="SSF81301">
    <property type="entry name" value="Nucleotidyltransferase"/>
    <property type="match status" value="1"/>
</dbReference>
<evidence type="ECO:0000313" key="1">
    <source>
        <dbReference type="EMBL" id="TFK86772.1"/>
    </source>
</evidence>
<proteinExistence type="predicted"/>
<sequence>MPRPATLDEIYDVTEKAVDVFRDHGLRTCLFGSAACSLYGVDRTPNDVDLVVLTFDYDQEQLKQLLVDNDSDFYLVPSRNPSATYSILWCRLPGSSGRRGRPRGGAQRSCKVDILIPGVLNIPDVPRRRIKTISGIPTMPLIPLLLLKLQGWSNHRDSPRGDMQEKQYVDAEDILELLEIAVERGQEVWQANLSWMPQGLIDDSEARVEDFMEEYPDSTMDWEAVGFH</sequence>
<dbReference type="EMBL" id="ML211184">
    <property type="protein sequence ID" value="TFK86772.1"/>
    <property type="molecule type" value="Genomic_DNA"/>
</dbReference>
<evidence type="ECO:0008006" key="3">
    <source>
        <dbReference type="Google" id="ProtNLM"/>
    </source>
</evidence>
<dbReference type="AlphaFoldDB" id="A0A5C3PBT8"/>
<protein>
    <recommendedName>
        <fullName evidence="3">Nucleotidyltransferase</fullName>
    </recommendedName>
</protein>